<proteinExistence type="predicted"/>
<evidence type="ECO:0000313" key="1">
    <source>
        <dbReference type="EMBL" id="KEH26753.1"/>
    </source>
</evidence>
<gene>
    <name evidence="1" type="ordered locus">MTR_6g071575</name>
</gene>
<protein>
    <submittedName>
        <fullName evidence="1 2">Uncharacterized protein</fullName>
    </submittedName>
</protein>
<name>A0A072UCG5_MEDTR</name>
<evidence type="ECO:0000313" key="2">
    <source>
        <dbReference type="EnsemblPlants" id="KEH26753"/>
    </source>
</evidence>
<reference evidence="1 3" key="2">
    <citation type="journal article" date="2014" name="BMC Genomics">
        <title>An improved genome release (version Mt4.0) for the model legume Medicago truncatula.</title>
        <authorList>
            <person name="Tang H."/>
            <person name="Krishnakumar V."/>
            <person name="Bidwell S."/>
            <person name="Rosen B."/>
            <person name="Chan A."/>
            <person name="Zhou S."/>
            <person name="Gentzbittel L."/>
            <person name="Childs K.L."/>
            <person name="Yandell M."/>
            <person name="Gundlach H."/>
            <person name="Mayer K.F."/>
            <person name="Schwartz D.C."/>
            <person name="Town C.D."/>
        </authorList>
    </citation>
    <scope>GENOME REANNOTATION</scope>
    <source>
        <strain evidence="1">A17</strain>
        <strain evidence="2 3">cv. Jemalong A17</strain>
    </source>
</reference>
<accession>A0A072UCG5</accession>
<dbReference type="AlphaFoldDB" id="A0A072UCG5"/>
<dbReference type="HOGENOM" id="CLU_1328116_0_0_1"/>
<organism evidence="1 3">
    <name type="scientific">Medicago truncatula</name>
    <name type="common">Barrel medic</name>
    <name type="synonym">Medicago tribuloides</name>
    <dbReference type="NCBI Taxonomy" id="3880"/>
    <lineage>
        <taxon>Eukaryota</taxon>
        <taxon>Viridiplantae</taxon>
        <taxon>Streptophyta</taxon>
        <taxon>Embryophyta</taxon>
        <taxon>Tracheophyta</taxon>
        <taxon>Spermatophyta</taxon>
        <taxon>Magnoliopsida</taxon>
        <taxon>eudicotyledons</taxon>
        <taxon>Gunneridae</taxon>
        <taxon>Pentapetalae</taxon>
        <taxon>rosids</taxon>
        <taxon>fabids</taxon>
        <taxon>Fabales</taxon>
        <taxon>Fabaceae</taxon>
        <taxon>Papilionoideae</taxon>
        <taxon>50 kb inversion clade</taxon>
        <taxon>NPAAA clade</taxon>
        <taxon>Hologalegina</taxon>
        <taxon>IRL clade</taxon>
        <taxon>Trifolieae</taxon>
        <taxon>Medicago</taxon>
    </lineage>
</organism>
<reference evidence="1 3" key="1">
    <citation type="journal article" date="2011" name="Nature">
        <title>The Medicago genome provides insight into the evolution of rhizobial symbioses.</title>
        <authorList>
            <person name="Young N.D."/>
            <person name="Debelle F."/>
            <person name="Oldroyd G.E."/>
            <person name="Geurts R."/>
            <person name="Cannon S.B."/>
            <person name="Udvardi M.K."/>
            <person name="Benedito V.A."/>
            <person name="Mayer K.F."/>
            <person name="Gouzy J."/>
            <person name="Schoof H."/>
            <person name="Van de Peer Y."/>
            <person name="Proost S."/>
            <person name="Cook D.R."/>
            <person name="Meyers B.C."/>
            <person name="Spannagl M."/>
            <person name="Cheung F."/>
            <person name="De Mita S."/>
            <person name="Krishnakumar V."/>
            <person name="Gundlach H."/>
            <person name="Zhou S."/>
            <person name="Mudge J."/>
            <person name="Bharti A.K."/>
            <person name="Murray J.D."/>
            <person name="Naoumkina M.A."/>
            <person name="Rosen B."/>
            <person name="Silverstein K.A."/>
            <person name="Tang H."/>
            <person name="Rombauts S."/>
            <person name="Zhao P.X."/>
            <person name="Zhou P."/>
            <person name="Barbe V."/>
            <person name="Bardou P."/>
            <person name="Bechner M."/>
            <person name="Bellec A."/>
            <person name="Berger A."/>
            <person name="Berges H."/>
            <person name="Bidwell S."/>
            <person name="Bisseling T."/>
            <person name="Choisne N."/>
            <person name="Couloux A."/>
            <person name="Denny R."/>
            <person name="Deshpande S."/>
            <person name="Dai X."/>
            <person name="Doyle J.J."/>
            <person name="Dudez A.M."/>
            <person name="Farmer A.D."/>
            <person name="Fouteau S."/>
            <person name="Franken C."/>
            <person name="Gibelin C."/>
            <person name="Gish J."/>
            <person name="Goldstein S."/>
            <person name="Gonzalez A.J."/>
            <person name="Green P.J."/>
            <person name="Hallab A."/>
            <person name="Hartog M."/>
            <person name="Hua A."/>
            <person name="Humphray S.J."/>
            <person name="Jeong D.H."/>
            <person name="Jing Y."/>
            <person name="Jocker A."/>
            <person name="Kenton S.M."/>
            <person name="Kim D.J."/>
            <person name="Klee K."/>
            <person name="Lai H."/>
            <person name="Lang C."/>
            <person name="Lin S."/>
            <person name="Macmil S.L."/>
            <person name="Magdelenat G."/>
            <person name="Matthews L."/>
            <person name="McCorrison J."/>
            <person name="Monaghan E.L."/>
            <person name="Mun J.H."/>
            <person name="Najar F.Z."/>
            <person name="Nicholson C."/>
            <person name="Noirot C."/>
            <person name="O'Bleness M."/>
            <person name="Paule C.R."/>
            <person name="Poulain J."/>
            <person name="Prion F."/>
            <person name="Qin B."/>
            <person name="Qu C."/>
            <person name="Retzel E.F."/>
            <person name="Riddle C."/>
            <person name="Sallet E."/>
            <person name="Samain S."/>
            <person name="Samson N."/>
            <person name="Sanders I."/>
            <person name="Saurat O."/>
            <person name="Scarpelli C."/>
            <person name="Schiex T."/>
            <person name="Segurens B."/>
            <person name="Severin A.J."/>
            <person name="Sherrier D.J."/>
            <person name="Shi R."/>
            <person name="Sims S."/>
            <person name="Singer S.R."/>
            <person name="Sinharoy S."/>
            <person name="Sterck L."/>
            <person name="Viollet A."/>
            <person name="Wang B.B."/>
            <person name="Wang K."/>
            <person name="Wang M."/>
            <person name="Wang X."/>
            <person name="Warfsmann J."/>
            <person name="Weissenbach J."/>
            <person name="White D.D."/>
            <person name="White J.D."/>
            <person name="Wiley G.B."/>
            <person name="Wincker P."/>
            <person name="Xing Y."/>
            <person name="Yang L."/>
            <person name="Yao Z."/>
            <person name="Ying F."/>
            <person name="Zhai J."/>
            <person name="Zhou L."/>
            <person name="Zuber A."/>
            <person name="Denarie J."/>
            <person name="Dixon R.A."/>
            <person name="May G.D."/>
            <person name="Schwartz D.C."/>
            <person name="Rogers J."/>
            <person name="Quetier F."/>
            <person name="Town C.D."/>
            <person name="Roe B.A."/>
        </authorList>
    </citation>
    <scope>NUCLEOTIDE SEQUENCE [LARGE SCALE GENOMIC DNA]</scope>
    <source>
        <strain evidence="1">A17</strain>
        <strain evidence="2 3">cv. Jemalong A17</strain>
    </source>
</reference>
<dbReference type="Proteomes" id="UP000002051">
    <property type="component" value="Chromosome 6"/>
</dbReference>
<sequence>MLPTCCLYQRCGFLRKYRLPRSHPSSNRGSNTSVGSLGKLGGLFTLRLEQSHKQERHHTLTQNLKAVGLWVLLLITCSTFTILSDVGHITHTCKPTVIWCGRRFNCYCYEGEPYRAANVDVLIEEGHVRNTLDTLQVIRSVKSIAMDTLENAFLRQSNSQFPDVLFFHEILDFLECGLHFDYHSKAQEWQIEMISNFRDENSNDIYL</sequence>
<reference evidence="2" key="3">
    <citation type="submission" date="2015-04" db="UniProtKB">
        <authorList>
            <consortium name="EnsemblPlants"/>
        </authorList>
    </citation>
    <scope>IDENTIFICATION</scope>
    <source>
        <strain evidence="2">cv. Jemalong A17</strain>
    </source>
</reference>
<dbReference type="EMBL" id="CM001222">
    <property type="protein sequence ID" value="KEH26753.1"/>
    <property type="molecule type" value="Genomic_DNA"/>
</dbReference>
<evidence type="ECO:0000313" key="3">
    <source>
        <dbReference type="Proteomes" id="UP000002051"/>
    </source>
</evidence>
<dbReference type="EnsemblPlants" id="KEH26753">
    <property type="protein sequence ID" value="KEH26753"/>
    <property type="gene ID" value="MTR_6g071575"/>
</dbReference>
<keyword evidence="3" id="KW-1185">Reference proteome</keyword>